<protein>
    <submittedName>
        <fullName evidence="2">Uncharacterized protein</fullName>
    </submittedName>
</protein>
<feature type="compositionally biased region" description="Basic and acidic residues" evidence="1">
    <location>
        <begin position="33"/>
        <end position="44"/>
    </location>
</feature>
<dbReference type="AlphaFoldDB" id="K4APD9"/>
<evidence type="ECO:0000313" key="3">
    <source>
        <dbReference type="Proteomes" id="UP000004995"/>
    </source>
</evidence>
<dbReference type="InParanoid" id="K4APD9"/>
<name>K4APD9_SETIT</name>
<proteinExistence type="predicted"/>
<sequence length="44" mass="5062">MPVMAPKIPAIRAWSSTDGRMGTWRRGGQHPPLHVDKDHKWLSR</sequence>
<organism evidence="2 3">
    <name type="scientific">Setaria italica</name>
    <name type="common">Foxtail millet</name>
    <name type="synonym">Panicum italicum</name>
    <dbReference type="NCBI Taxonomy" id="4555"/>
    <lineage>
        <taxon>Eukaryota</taxon>
        <taxon>Viridiplantae</taxon>
        <taxon>Streptophyta</taxon>
        <taxon>Embryophyta</taxon>
        <taxon>Tracheophyta</taxon>
        <taxon>Spermatophyta</taxon>
        <taxon>Magnoliopsida</taxon>
        <taxon>Liliopsida</taxon>
        <taxon>Poales</taxon>
        <taxon>Poaceae</taxon>
        <taxon>PACMAD clade</taxon>
        <taxon>Panicoideae</taxon>
        <taxon>Panicodae</taxon>
        <taxon>Paniceae</taxon>
        <taxon>Cenchrinae</taxon>
        <taxon>Setaria</taxon>
    </lineage>
</organism>
<accession>K4APD9</accession>
<evidence type="ECO:0000256" key="1">
    <source>
        <dbReference type="SAM" id="MobiDB-lite"/>
    </source>
</evidence>
<feature type="region of interest" description="Disordered" evidence="1">
    <location>
        <begin position="18"/>
        <end position="44"/>
    </location>
</feature>
<reference evidence="2" key="2">
    <citation type="submission" date="2018-08" db="UniProtKB">
        <authorList>
            <consortium name="EnsemblPlants"/>
        </authorList>
    </citation>
    <scope>IDENTIFICATION</scope>
    <source>
        <strain evidence="2">Yugu1</strain>
    </source>
</reference>
<reference evidence="3" key="1">
    <citation type="journal article" date="2012" name="Nat. Biotechnol.">
        <title>Reference genome sequence of the model plant Setaria.</title>
        <authorList>
            <person name="Bennetzen J.L."/>
            <person name="Schmutz J."/>
            <person name="Wang H."/>
            <person name="Percifield R."/>
            <person name="Hawkins J."/>
            <person name="Pontaroli A.C."/>
            <person name="Estep M."/>
            <person name="Feng L."/>
            <person name="Vaughn J.N."/>
            <person name="Grimwood J."/>
            <person name="Jenkins J."/>
            <person name="Barry K."/>
            <person name="Lindquist E."/>
            <person name="Hellsten U."/>
            <person name="Deshpande S."/>
            <person name="Wang X."/>
            <person name="Wu X."/>
            <person name="Mitros T."/>
            <person name="Triplett J."/>
            <person name="Yang X."/>
            <person name="Ye C.Y."/>
            <person name="Mauro-Herrera M."/>
            <person name="Wang L."/>
            <person name="Li P."/>
            <person name="Sharma M."/>
            <person name="Sharma R."/>
            <person name="Ronald P.C."/>
            <person name="Panaud O."/>
            <person name="Kellogg E.A."/>
            <person name="Brutnell T.P."/>
            <person name="Doust A.N."/>
            <person name="Tuskan G.A."/>
            <person name="Rokhsar D."/>
            <person name="Devos K.M."/>
        </authorList>
    </citation>
    <scope>NUCLEOTIDE SEQUENCE [LARGE SCALE GENOMIC DNA]</scope>
    <source>
        <strain evidence="3">cv. Yugu1</strain>
    </source>
</reference>
<dbReference type="HOGENOM" id="CLU_3225588_0_0_1"/>
<keyword evidence="3" id="KW-1185">Reference proteome</keyword>
<dbReference type="EMBL" id="AGNK02005424">
    <property type="status" value="NOT_ANNOTATED_CDS"/>
    <property type="molecule type" value="Genomic_DNA"/>
</dbReference>
<evidence type="ECO:0000313" key="2">
    <source>
        <dbReference type="EnsemblPlants" id="KQK87623"/>
    </source>
</evidence>
<dbReference type="EnsemblPlants" id="KQK87623">
    <property type="protein sequence ID" value="KQK87623"/>
    <property type="gene ID" value="SETIT_040787mg"/>
</dbReference>
<dbReference type="Gramene" id="KQK87623">
    <property type="protein sequence ID" value="KQK87623"/>
    <property type="gene ID" value="SETIT_040787mg"/>
</dbReference>
<dbReference type="Proteomes" id="UP000004995">
    <property type="component" value="Unassembled WGS sequence"/>
</dbReference>